<dbReference type="InterPro" id="IPR036397">
    <property type="entry name" value="RNaseH_sf"/>
</dbReference>
<evidence type="ECO:0000313" key="2">
    <source>
        <dbReference type="EMBL" id="CAF0949993.1"/>
    </source>
</evidence>
<dbReference type="Proteomes" id="UP000677228">
    <property type="component" value="Unassembled WGS sequence"/>
</dbReference>
<dbReference type="SUPFAM" id="SSF53098">
    <property type="entry name" value="Ribonuclease H-like"/>
    <property type="match status" value="1"/>
</dbReference>
<dbReference type="Proteomes" id="UP000682733">
    <property type="component" value="Unassembled WGS sequence"/>
</dbReference>
<dbReference type="PROSITE" id="PS50994">
    <property type="entry name" value="INTEGRASE"/>
    <property type="match status" value="1"/>
</dbReference>
<dbReference type="InterPro" id="IPR012337">
    <property type="entry name" value="RNaseH-like_sf"/>
</dbReference>
<evidence type="ECO:0000313" key="3">
    <source>
        <dbReference type="EMBL" id="CAF3724285.1"/>
    </source>
</evidence>
<protein>
    <recommendedName>
        <fullName evidence="1">Integrase catalytic domain-containing protein</fullName>
    </recommendedName>
</protein>
<dbReference type="InterPro" id="IPR054465">
    <property type="entry name" value="Integrase_p58-like_C"/>
</dbReference>
<feature type="domain" description="Integrase catalytic" evidence="1">
    <location>
        <begin position="1"/>
        <end position="73"/>
    </location>
</feature>
<dbReference type="PANTHER" id="PTHR37984">
    <property type="entry name" value="PROTEIN CBG26694"/>
    <property type="match status" value="1"/>
</dbReference>
<dbReference type="GO" id="GO:0015074">
    <property type="term" value="P:DNA integration"/>
    <property type="evidence" value="ECO:0007669"/>
    <property type="project" value="InterPro"/>
</dbReference>
<dbReference type="EMBL" id="CAJNOK010004793">
    <property type="protein sequence ID" value="CAF0949993.1"/>
    <property type="molecule type" value="Genomic_DNA"/>
</dbReference>
<sequence>MLGTKHIFSTASHPQTNGQVERFNATFCQQLSKYCSSNHENWDHYLKYIIYADNNTKHATTNYIPYEIAFNRHPRFPFDQPQQTFRLSRANDYWLRIATYKKFIQNVIKINIVELQRLAKTQYDKNRSHPSYTVNEFVWLQILSSRSKFDPRYTGPLVIVKVLSPVTYQVLHQNDHYEQIVHVNNLRPVYERDF</sequence>
<dbReference type="EMBL" id="CAJOBA010004798">
    <property type="protein sequence ID" value="CAF3724285.1"/>
    <property type="molecule type" value="Genomic_DNA"/>
</dbReference>
<proteinExistence type="predicted"/>
<accession>A0A8S2DPV7</accession>
<evidence type="ECO:0000313" key="4">
    <source>
        <dbReference type="Proteomes" id="UP000677228"/>
    </source>
</evidence>
<dbReference type="GO" id="GO:0003676">
    <property type="term" value="F:nucleic acid binding"/>
    <property type="evidence" value="ECO:0007669"/>
    <property type="project" value="InterPro"/>
</dbReference>
<dbReference type="InterPro" id="IPR050951">
    <property type="entry name" value="Retrovirus_Pol_polyprotein"/>
</dbReference>
<dbReference type="Gene3D" id="3.30.420.10">
    <property type="entry name" value="Ribonuclease H-like superfamily/Ribonuclease H"/>
    <property type="match status" value="1"/>
</dbReference>
<dbReference type="AlphaFoldDB" id="A0A8S2DPV7"/>
<organism evidence="2 4">
    <name type="scientific">Didymodactylos carnosus</name>
    <dbReference type="NCBI Taxonomy" id="1234261"/>
    <lineage>
        <taxon>Eukaryota</taxon>
        <taxon>Metazoa</taxon>
        <taxon>Spiralia</taxon>
        <taxon>Gnathifera</taxon>
        <taxon>Rotifera</taxon>
        <taxon>Eurotatoria</taxon>
        <taxon>Bdelloidea</taxon>
        <taxon>Philodinida</taxon>
        <taxon>Philodinidae</taxon>
        <taxon>Didymodactylos</taxon>
    </lineage>
</organism>
<reference evidence="2" key="1">
    <citation type="submission" date="2021-02" db="EMBL/GenBank/DDBJ databases">
        <authorList>
            <person name="Nowell W R."/>
        </authorList>
    </citation>
    <scope>NUCLEOTIDE SEQUENCE</scope>
</reference>
<comment type="caution">
    <text evidence="2">The sequence shown here is derived from an EMBL/GenBank/DDBJ whole genome shotgun (WGS) entry which is preliminary data.</text>
</comment>
<name>A0A8S2DPV7_9BILA</name>
<gene>
    <name evidence="2" type="ORF">OVA965_LOCUS12102</name>
    <name evidence="3" type="ORF">TMI583_LOCUS12106</name>
</gene>
<evidence type="ECO:0000259" key="1">
    <source>
        <dbReference type="PROSITE" id="PS50994"/>
    </source>
</evidence>
<dbReference type="Pfam" id="PF22938">
    <property type="entry name" value="Integrase_p58_C"/>
    <property type="match status" value="1"/>
</dbReference>
<dbReference type="PANTHER" id="PTHR37984:SF5">
    <property type="entry name" value="PROTEIN NYNRIN-LIKE"/>
    <property type="match status" value="1"/>
</dbReference>
<dbReference type="InterPro" id="IPR001584">
    <property type="entry name" value="Integrase_cat-core"/>
</dbReference>